<evidence type="ECO:0000313" key="1">
    <source>
        <dbReference type="EMBL" id="GAA3535744.1"/>
    </source>
</evidence>
<evidence type="ECO:0000313" key="2">
    <source>
        <dbReference type="Proteomes" id="UP001500630"/>
    </source>
</evidence>
<comment type="caution">
    <text evidence="1">The sequence shown here is derived from an EMBL/GenBank/DDBJ whole genome shotgun (WGS) entry which is preliminary data.</text>
</comment>
<keyword evidence="2" id="KW-1185">Reference proteome</keyword>
<proteinExistence type="predicted"/>
<evidence type="ECO:0008006" key="3">
    <source>
        <dbReference type="Google" id="ProtNLM"/>
    </source>
</evidence>
<organism evidence="1 2">
    <name type="scientific">Nonomuraea rosea</name>
    <dbReference type="NCBI Taxonomy" id="638574"/>
    <lineage>
        <taxon>Bacteria</taxon>
        <taxon>Bacillati</taxon>
        <taxon>Actinomycetota</taxon>
        <taxon>Actinomycetes</taxon>
        <taxon>Streptosporangiales</taxon>
        <taxon>Streptosporangiaceae</taxon>
        <taxon>Nonomuraea</taxon>
    </lineage>
</organism>
<gene>
    <name evidence="1" type="ORF">GCM10022419_014270</name>
</gene>
<dbReference type="PANTHER" id="PTHR43460">
    <property type="entry name" value="METHYLTRANSFERASE"/>
    <property type="match status" value="1"/>
</dbReference>
<dbReference type="PANTHER" id="PTHR43460:SF1">
    <property type="entry name" value="METHYLTRANSFERASE TYPE 11 DOMAIN-CONTAINING PROTEIN"/>
    <property type="match status" value="1"/>
</dbReference>
<reference evidence="2" key="1">
    <citation type="journal article" date="2019" name="Int. J. Syst. Evol. Microbiol.">
        <title>The Global Catalogue of Microorganisms (GCM) 10K type strain sequencing project: providing services to taxonomists for standard genome sequencing and annotation.</title>
        <authorList>
            <consortium name="The Broad Institute Genomics Platform"/>
            <consortium name="The Broad Institute Genome Sequencing Center for Infectious Disease"/>
            <person name="Wu L."/>
            <person name="Ma J."/>
        </authorList>
    </citation>
    <scope>NUCLEOTIDE SEQUENCE [LARGE SCALE GENOMIC DNA]</scope>
    <source>
        <strain evidence="2">JCM 17326</strain>
    </source>
</reference>
<protein>
    <recommendedName>
        <fullName evidence="3">Class I SAM-dependent methyltransferase</fullName>
    </recommendedName>
</protein>
<dbReference type="EMBL" id="BAABDQ010000002">
    <property type="protein sequence ID" value="GAA3535744.1"/>
    <property type="molecule type" value="Genomic_DNA"/>
</dbReference>
<name>A0ABP6VKR1_9ACTN</name>
<accession>A0ABP6VKR1</accession>
<dbReference type="Proteomes" id="UP001500630">
    <property type="component" value="Unassembled WGS sequence"/>
</dbReference>
<sequence length="88" mass="9705">MKYDELVAEALATSFQGWDFAPLSGRVFEDPLPWSYERLLLACLPDAISLLDLGTGGGEFLSKPAPLPARTYRAWSRWSCDALNAARA</sequence>
<dbReference type="InterPro" id="IPR052939">
    <property type="entry name" value="23S_rRNA_MeTrnsfrase_RlmA"/>
</dbReference>